<proteinExistence type="inferred from homology"/>
<dbReference type="PANTHER" id="PTHR43376">
    <property type="entry name" value="OLIGOPEPTIDE TRANSPORT SYSTEM PERMEASE PROTEIN"/>
    <property type="match status" value="1"/>
</dbReference>
<keyword evidence="4 5" id="KW-0472">Membrane</keyword>
<sequence length="362" mass="39912">MGSVAVSRPQPRRRARVVSRLPRRRGTLWLLRRVAKAALTIFVVTSLTFFMVRLLPGDPVDVYVQTQIAQYGFTYDDAVAQASSLFAFDSSQPLLLQYLDYLSRLARGDLGQSILSPGVPVTEIIFQYLPWTLFSVGTGLLLAIIFGVLLGMLMAYRRGGFLDDALSALGSVLYSIPNYLFAIMLIVLLGVRLGWLPITDMRGALTSGQDVEFSLAFVRDAFYHASLPILTYMMTGIGTWMLLMKSSTVAALDEDYVTAARARGIRPGRIAATYVGRNAILPLFTQMTIAIGFVVGGSFLVEPIFVYQGIGYILFTAIQRRDYPLMQGIFLMITVSVVIATLLADILYSRLDPRIRTSGGEG</sequence>
<dbReference type="Pfam" id="PF00528">
    <property type="entry name" value="BPD_transp_1"/>
    <property type="match status" value="1"/>
</dbReference>
<protein>
    <submittedName>
        <fullName evidence="7">ABC transporter, permease protein 1 (Cluster 5, nickel/peptides/opines)</fullName>
    </submittedName>
</protein>
<keyword evidence="5" id="KW-0813">Transport</keyword>
<gene>
    <name evidence="7" type="ORF">AVDCRST_MAG70-708</name>
</gene>
<keyword evidence="3 5" id="KW-1133">Transmembrane helix</keyword>
<evidence type="ECO:0000313" key="7">
    <source>
        <dbReference type="EMBL" id="CAA9548370.1"/>
    </source>
</evidence>
<accession>A0A6J4UGX7</accession>
<dbReference type="Gene3D" id="1.10.3720.10">
    <property type="entry name" value="MetI-like"/>
    <property type="match status" value="1"/>
</dbReference>
<evidence type="ECO:0000256" key="5">
    <source>
        <dbReference type="RuleBase" id="RU363032"/>
    </source>
</evidence>
<organism evidence="7">
    <name type="scientific">uncultured Thermomicrobiales bacterium</name>
    <dbReference type="NCBI Taxonomy" id="1645740"/>
    <lineage>
        <taxon>Bacteria</taxon>
        <taxon>Pseudomonadati</taxon>
        <taxon>Thermomicrobiota</taxon>
        <taxon>Thermomicrobia</taxon>
        <taxon>Thermomicrobiales</taxon>
        <taxon>environmental samples</taxon>
    </lineage>
</organism>
<keyword evidence="2 5" id="KW-0812">Transmembrane</keyword>
<dbReference type="CDD" id="cd06261">
    <property type="entry name" value="TM_PBP2"/>
    <property type="match status" value="1"/>
</dbReference>
<comment type="similarity">
    <text evidence="5">Belongs to the binding-protein-dependent transport system permease family.</text>
</comment>
<evidence type="ECO:0000256" key="2">
    <source>
        <dbReference type="ARBA" id="ARBA00022692"/>
    </source>
</evidence>
<feature type="transmembrane region" description="Helical" evidence="5">
    <location>
        <begin position="279"/>
        <end position="305"/>
    </location>
</feature>
<evidence type="ECO:0000256" key="3">
    <source>
        <dbReference type="ARBA" id="ARBA00022989"/>
    </source>
</evidence>
<dbReference type="InterPro" id="IPR035906">
    <property type="entry name" value="MetI-like_sf"/>
</dbReference>
<feature type="transmembrane region" description="Helical" evidence="5">
    <location>
        <begin position="34"/>
        <end position="55"/>
    </location>
</feature>
<feature type="transmembrane region" description="Helical" evidence="5">
    <location>
        <begin position="221"/>
        <end position="243"/>
    </location>
</feature>
<feature type="transmembrane region" description="Helical" evidence="5">
    <location>
        <begin position="131"/>
        <end position="156"/>
    </location>
</feature>
<dbReference type="PROSITE" id="PS50928">
    <property type="entry name" value="ABC_TM1"/>
    <property type="match status" value="1"/>
</dbReference>
<reference evidence="7" key="1">
    <citation type="submission" date="2020-02" db="EMBL/GenBank/DDBJ databases">
        <authorList>
            <person name="Meier V. D."/>
        </authorList>
    </citation>
    <scope>NUCLEOTIDE SEQUENCE</scope>
    <source>
        <strain evidence="7">AVDCRST_MAG70</strain>
    </source>
</reference>
<dbReference type="AlphaFoldDB" id="A0A6J4UGX7"/>
<dbReference type="EMBL" id="CADCWH010000109">
    <property type="protein sequence ID" value="CAA9548370.1"/>
    <property type="molecule type" value="Genomic_DNA"/>
</dbReference>
<dbReference type="InterPro" id="IPR000515">
    <property type="entry name" value="MetI-like"/>
</dbReference>
<name>A0A6J4UGX7_9BACT</name>
<evidence type="ECO:0000256" key="1">
    <source>
        <dbReference type="ARBA" id="ARBA00004651"/>
    </source>
</evidence>
<feature type="transmembrane region" description="Helical" evidence="5">
    <location>
        <begin position="325"/>
        <end position="348"/>
    </location>
</feature>
<evidence type="ECO:0000256" key="4">
    <source>
        <dbReference type="ARBA" id="ARBA00023136"/>
    </source>
</evidence>
<dbReference type="GO" id="GO:0055085">
    <property type="term" value="P:transmembrane transport"/>
    <property type="evidence" value="ECO:0007669"/>
    <property type="project" value="InterPro"/>
</dbReference>
<dbReference type="GO" id="GO:0005886">
    <property type="term" value="C:plasma membrane"/>
    <property type="evidence" value="ECO:0007669"/>
    <property type="project" value="UniProtKB-SubCell"/>
</dbReference>
<comment type="subcellular location">
    <subcellularLocation>
        <location evidence="1 5">Cell membrane</location>
        <topology evidence="1 5">Multi-pass membrane protein</topology>
    </subcellularLocation>
</comment>
<evidence type="ECO:0000259" key="6">
    <source>
        <dbReference type="PROSITE" id="PS50928"/>
    </source>
</evidence>
<dbReference type="PANTHER" id="PTHR43376:SF1">
    <property type="entry name" value="OLIGOPEPTIDE TRANSPORT SYSTEM PERMEASE PROTEIN"/>
    <property type="match status" value="1"/>
</dbReference>
<feature type="domain" description="ABC transmembrane type-1" evidence="6">
    <location>
        <begin position="129"/>
        <end position="344"/>
    </location>
</feature>
<dbReference type="SUPFAM" id="SSF161098">
    <property type="entry name" value="MetI-like"/>
    <property type="match status" value="1"/>
</dbReference>
<feature type="transmembrane region" description="Helical" evidence="5">
    <location>
        <begin position="168"/>
        <end position="191"/>
    </location>
</feature>